<sequence length="479" mass="53305">MRTVFGRNEAPSAPGVRKFLRKVRETGMLMDNRSHPRARLLRTAERIAAVAQNEEKKKKKKKAKKKSGCKNAAAIKEAVNQDGTMQQIGLHKNLMGGPGSSRNARASENEGDRDLKGGGGGGNSGGTDTLKRTQVDVNVGVARRYDTQFKAIPTALGNQRFAQQAVQENSRGSRITRGSGVPYQWSLKLRIQLSSALLPDRLSPRKDPQATVHKLLIKRVTKIRLKEAIYDMPQKKIIRPGLGPKKKNPKIKQFGEFVDVSAMHSWKPIAKSRLVETPKRPALPAIIDIAKFIMSQLMDVCNCNEAGPRLRLSAYWSCAQSRDESSEQRDENKPMFSCLNTHTDACVGDPPSDYYLFVNLKKMLAGKRYGFNEEVIAETEAYFERVALGLLWGEGNATLLFLRTLGQSAPAFLDTGHRLLASKRLAQHGTVAEVAVLGVAVWSRMSLLWLQMSKKTLKHQPDDGPRNWASVDGLYSEFW</sequence>
<dbReference type="EMBL" id="JAPWTK010000009">
    <property type="protein sequence ID" value="KAJ8960166.1"/>
    <property type="molecule type" value="Genomic_DNA"/>
</dbReference>
<feature type="compositionally biased region" description="Basic residues" evidence="1">
    <location>
        <begin position="57"/>
        <end position="68"/>
    </location>
</feature>
<name>A0AAV8Z963_9CUCU</name>
<accession>A0AAV8Z963</accession>
<feature type="compositionally biased region" description="Basic and acidic residues" evidence="1">
    <location>
        <begin position="105"/>
        <end position="116"/>
    </location>
</feature>
<feature type="region of interest" description="Disordered" evidence="1">
    <location>
        <begin position="90"/>
        <end position="131"/>
    </location>
</feature>
<feature type="region of interest" description="Disordered" evidence="1">
    <location>
        <begin position="51"/>
        <end position="71"/>
    </location>
</feature>
<evidence type="ECO:0000256" key="1">
    <source>
        <dbReference type="SAM" id="MobiDB-lite"/>
    </source>
</evidence>
<proteinExistence type="predicted"/>
<dbReference type="Proteomes" id="UP001162162">
    <property type="component" value="Unassembled WGS sequence"/>
</dbReference>
<gene>
    <name evidence="2" type="ORF">NQ318_003888</name>
</gene>
<comment type="caution">
    <text evidence="2">The sequence shown here is derived from an EMBL/GenBank/DDBJ whole genome shotgun (WGS) entry which is preliminary data.</text>
</comment>
<evidence type="ECO:0000313" key="3">
    <source>
        <dbReference type="Proteomes" id="UP001162162"/>
    </source>
</evidence>
<reference evidence="2" key="1">
    <citation type="journal article" date="2023" name="Insect Mol. Biol.">
        <title>Genome sequencing provides insights into the evolution of gene families encoding plant cell wall-degrading enzymes in longhorned beetles.</title>
        <authorList>
            <person name="Shin N.R."/>
            <person name="Okamura Y."/>
            <person name="Kirsch R."/>
            <person name="Pauchet Y."/>
        </authorList>
    </citation>
    <scope>NUCLEOTIDE SEQUENCE</scope>
    <source>
        <strain evidence="2">AMC_N1</strain>
    </source>
</reference>
<evidence type="ECO:0000313" key="2">
    <source>
        <dbReference type="EMBL" id="KAJ8960166.1"/>
    </source>
</evidence>
<keyword evidence="3" id="KW-1185">Reference proteome</keyword>
<organism evidence="2 3">
    <name type="scientific">Aromia moschata</name>
    <dbReference type="NCBI Taxonomy" id="1265417"/>
    <lineage>
        <taxon>Eukaryota</taxon>
        <taxon>Metazoa</taxon>
        <taxon>Ecdysozoa</taxon>
        <taxon>Arthropoda</taxon>
        <taxon>Hexapoda</taxon>
        <taxon>Insecta</taxon>
        <taxon>Pterygota</taxon>
        <taxon>Neoptera</taxon>
        <taxon>Endopterygota</taxon>
        <taxon>Coleoptera</taxon>
        <taxon>Polyphaga</taxon>
        <taxon>Cucujiformia</taxon>
        <taxon>Chrysomeloidea</taxon>
        <taxon>Cerambycidae</taxon>
        <taxon>Cerambycinae</taxon>
        <taxon>Callichromatini</taxon>
        <taxon>Aromia</taxon>
    </lineage>
</organism>
<dbReference type="AlphaFoldDB" id="A0AAV8Z963"/>
<protein>
    <submittedName>
        <fullName evidence="2">Uncharacterized protein</fullName>
    </submittedName>
</protein>